<keyword evidence="3 7" id="KW-0812">Transmembrane</keyword>
<feature type="transmembrane region" description="Helical" evidence="7">
    <location>
        <begin position="20"/>
        <end position="37"/>
    </location>
</feature>
<dbReference type="PANTHER" id="PTHR20955:SF1">
    <property type="entry name" value="PROTEIN JAGUNAL HOMOLOG 1"/>
    <property type="match status" value="1"/>
</dbReference>
<feature type="transmembrane region" description="Helical" evidence="7">
    <location>
        <begin position="49"/>
        <end position="66"/>
    </location>
</feature>
<proteinExistence type="inferred from homology"/>
<evidence type="ECO:0000256" key="6">
    <source>
        <dbReference type="ARBA" id="ARBA00023136"/>
    </source>
</evidence>
<protein>
    <recommendedName>
        <fullName evidence="10">Protein jagunal</fullName>
    </recommendedName>
</protein>
<gene>
    <name evidence="8" type="ORF">KUTeg_006968</name>
</gene>
<dbReference type="Proteomes" id="UP001217089">
    <property type="component" value="Unassembled WGS sequence"/>
</dbReference>
<evidence type="ECO:0000313" key="8">
    <source>
        <dbReference type="EMBL" id="KAJ8314818.1"/>
    </source>
</evidence>
<keyword evidence="9" id="KW-1185">Reference proteome</keyword>
<evidence type="ECO:0000256" key="3">
    <source>
        <dbReference type="ARBA" id="ARBA00022692"/>
    </source>
</evidence>
<name>A0ABQ9FGK7_TEGGR</name>
<organism evidence="8 9">
    <name type="scientific">Tegillarca granosa</name>
    <name type="common">Malaysian cockle</name>
    <name type="synonym">Anadara granosa</name>
    <dbReference type="NCBI Taxonomy" id="220873"/>
    <lineage>
        <taxon>Eukaryota</taxon>
        <taxon>Metazoa</taxon>
        <taxon>Spiralia</taxon>
        <taxon>Lophotrochozoa</taxon>
        <taxon>Mollusca</taxon>
        <taxon>Bivalvia</taxon>
        <taxon>Autobranchia</taxon>
        <taxon>Pteriomorphia</taxon>
        <taxon>Arcoida</taxon>
        <taxon>Arcoidea</taxon>
        <taxon>Arcidae</taxon>
        <taxon>Tegillarca</taxon>
    </lineage>
</organism>
<evidence type="ECO:0000256" key="5">
    <source>
        <dbReference type="ARBA" id="ARBA00022989"/>
    </source>
</evidence>
<evidence type="ECO:0000256" key="4">
    <source>
        <dbReference type="ARBA" id="ARBA00022824"/>
    </source>
</evidence>
<sequence length="128" mass="14683">MDLVLLKDCVIGIYHAPRPWEYAWMISLAAVVFGWKSLPKSESLMLRQYVIGTVVFGVIPIIYGVIDQMDDLYNYLNEKKSTGQILGYPAVLVWFLFLLTSAQLHGFGLYFASQLLSAWKTKIDKRFK</sequence>
<accession>A0ABQ9FGK7</accession>
<keyword evidence="4" id="KW-0256">Endoplasmic reticulum</keyword>
<comment type="caution">
    <text evidence="8">The sequence shown here is derived from an EMBL/GenBank/DDBJ whole genome shotgun (WGS) entry which is preliminary data.</text>
</comment>
<comment type="subcellular location">
    <subcellularLocation>
        <location evidence="1">Endoplasmic reticulum membrane</location>
        <topology evidence="1">Multi-pass membrane protein</topology>
    </subcellularLocation>
</comment>
<feature type="transmembrane region" description="Helical" evidence="7">
    <location>
        <begin position="86"/>
        <end position="112"/>
    </location>
</feature>
<comment type="similarity">
    <text evidence="2">Belongs to the jagunal family.</text>
</comment>
<keyword evidence="5 7" id="KW-1133">Transmembrane helix</keyword>
<evidence type="ECO:0000256" key="7">
    <source>
        <dbReference type="SAM" id="Phobius"/>
    </source>
</evidence>
<dbReference type="EMBL" id="JARBDR010000337">
    <property type="protein sequence ID" value="KAJ8314818.1"/>
    <property type="molecule type" value="Genomic_DNA"/>
</dbReference>
<evidence type="ECO:0000256" key="1">
    <source>
        <dbReference type="ARBA" id="ARBA00004477"/>
    </source>
</evidence>
<dbReference type="PANTHER" id="PTHR20955">
    <property type="entry name" value="PROTEIN JAGUNAL HOMOLOG 1"/>
    <property type="match status" value="1"/>
</dbReference>
<evidence type="ECO:0008006" key="10">
    <source>
        <dbReference type="Google" id="ProtNLM"/>
    </source>
</evidence>
<reference evidence="8 9" key="1">
    <citation type="submission" date="2022-12" db="EMBL/GenBank/DDBJ databases">
        <title>Chromosome-level genome of Tegillarca granosa.</title>
        <authorList>
            <person name="Kim J."/>
        </authorList>
    </citation>
    <scope>NUCLEOTIDE SEQUENCE [LARGE SCALE GENOMIC DNA]</scope>
    <source>
        <strain evidence="8">Teg-2019</strain>
        <tissue evidence="8">Adductor muscle</tissue>
    </source>
</reference>
<dbReference type="Pfam" id="PF07086">
    <property type="entry name" value="Jagunal"/>
    <property type="match status" value="1"/>
</dbReference>
<evidence type="ECO:0000313" key="9">
    <source>
        <dbReference type="Proteomes" id="UP001217089"/>
    </source>
</evidence>
<evidence type="ECO:0000256" key="2">
    <source>
        <dbReference type="ARBA" id="ARBA00008462"/>
    </source>
</evidence>
<keyword evidence="6 7" id="KW-0472">Membrane</keyword>
<dbReference type="InterPro" id="IPR009787">
    <property type="entry name" value="Jagunal"/>
</dbReference>